<dbReference type="Pfam" id="PF03810">
    <property type="entry name" value="IBN_N"/>
    <property type="match status" value="1"/>
</dbReference>
<evidence type="ECO:0000256" key="5">
    <source>
        <dbReference type="ARBA" id="ARBA00023242"/>
    </source>
</evidence>
<name>A0A8H3J1N2_9LECA</name>
<feature type="domain" description="Importin N-terminal" evidence="8">
    <location>
        <begin position="37"/>
        <end position="109"/>
    </location>
</feature>
<accession>A0A8H3J1N2</accession>
<dbReference type="GO" id="GO:0005635">
    <property type="term" value="C:nuclear envelope"/>
    <property type="evidence" value="ECO:0007669"/>
    <property type="project" value="TreeGrafter"/>
</dbReference>
<evidence type="ECO:0000256" key="4">
    <source>
        <dbReference type="ARBA" id="ARBA00022694"/>
    </source>
</evidence>
<organism evidence="9 10">
    <name type="scientific">Imshaugia aleurites</name>
    <dbReference type="NCBI Taxonomy" id="172621"/>
    <lineage>
        <taxon>Eukaryota</taxon>
        <taxon>Fungi</taxon>
        <taxon>Dikarya</taxon>
        <taxon>Ascomycota</taxon>
        <taxon>Pezizomycotina</taxon>
        <taxon>Lecanoromycetes</taxon>
        <taxon>OSLEUM clade</taxon>
        <taxon>Lecanoromycetidae</taxon>
        <taxon>Lecanorales</taxon>
        <taxon>Lecanorineae</taxon>
        <taxon>Parmeliaceae</taxon>
        <taxon>Imshaugia</taxon>
    </lineage>
</organism>
<dbReference type="OrthoDB" id="361693at2759"/>
<dbReference type="Pfam" id="PF08389">
    <property type="entry name" value="Xpo1"/>
    <property type="match status" value="1"/>
</dbReference>
<feature type="region of interest" description="Disordered" evidence="7">
    <location>
        <begin position="331"/>
        <end position="355"/>
    </location>
</feature>
<comment type="similarity">
    <text evidence="2">Belongs to the importin beta family.</text>
</comment>
<evidence type="ECO:0000256" key="1">
    <source>
        <dbReference type="ARBA" id="ARBA00004123"/>
    </source>
</evidence>
<dbReference type="Pfam" id="PF25758">
    <property type="entry name" value="TPR_IPO11"/>
    <property type="match status" value="1"/>
</dbReference>
<dbReference type="InterPro" id="IPR013598">
    <property type="entry name" value="Exportin-1/Importin-b-like"/>
</dbReference>
<comment type="function">
    <text evidence="6">tRNA nucleus export receptor which facilitates tRNA translocation across the nuclear pore complex. Involved in pre-tRNA splicing, probably by affecting the interaction of pre-tRNA with splicing endonuclease.</text>
</comment>
<dbReference type="SMART" id="SM00913">
    <property type="entry name" value="IBN_N"/>
    <property type="match status" value="1"/>
</dbReference>
<dbReference type="SUPFAM" id="SSF48371">
    <property type="entry name" value="ARM repeat"/>
    <property type="match status" value="1"/>
</dbReference>
<dbReference type="PANTHER" id="PTHR10997">
    <property type="entry name" value="IMPORTIN-7, 8, 11"/>
    <property type="match status" value="1"/>
</dbReference>
<dbReference type="GO" id="GO:0031267">
    <property type="term" value="F:small GTPase binding"/>
    <property type="evidence" value="ECO:0007669"/>
    <property type="project" value="InterPro"/>
</dbReference>
<dbReference type="GO" id="GO:0005829">
    <property type="term" value="C:cytosol"/>
    <property type="evidence" value="ECO:0007669"/>
    <property type="project" value="TreeGrafter"/>
</dbReference>
<proteinExistence type="inferred from homology"/>
<sequence>MNFAIEVPAEANPLTDQTLFQVLRSASSNDQQQVKSGAQQLQNWEKSPDFYNSLQSLLLNTSLPFEVRYLSVIQLKNGIDKYWRKTAANAIKKDEKDSIRSRSLESGINEPDRRLALQISIVIAKITRYEYPHDWPDVLDSILEHLQPSLGRTLKPLPLSRTLLILLYIVKELSTAKLQRSRASFQSAAPNIIKAVGNIYIGRVKTWITFLTIGGDDEGGALESIEISLLALQVLRRLIVSGYEFPNRHIEIRDIWGILVSHFGQMLTLVHGGSSLLGANPRKLIESHLIQISKLHVNTVQSHPAGYALLPDSTGLAKAYWGLARQFGETLGSQTPKPSAELGSDGDAREDDGPSTMEKLTLKGLLLIRACLRMVFNPVQTFKYQKEEDKEERKTSKELMKSDLLSGEFAREMMETLVTRFFVFTARDLREWEEEPDEWEKTQEGSGSDWEFSVRSCSEKLFLDLMINYKDMLMQPLLTVFRNVATVQNTEILLKDSIYAAIGLAAPVLEHNLDFDFGSFLENTLVQEVQIQQPGYNILRRRAAVILGQWLPVKEGLNRALVYQIFQHLLDKGNQMNDQVVRVTTGRQLRNVIDPFEFTAEPFMPHVPNILGRLMALIQEVELPDTKMALLNTISVIVTKMEQHISPFADQIISLLPPLWDQAGEEYLMKQSILGILSALATSMQAESRRYHPLIIPLIQSSIEPSSESRVYLLEDALELWSTVLGQTPTPASSEIVSLVPYLFPMFEVGSETLRKALEITELYIYLIPSEFITSAALILDAFGLLLGAVKPEASGTVTNLVELLIRSADRLGGVSAVGALTQSMVSSNLLSTLLSALHNAYLAHQTTGPNRTRPSIDGVIETDYLNICARLSVASPSILISGLEAALQKSEMNGSNHQDRVFEWLLAEWFSHMDSIGHPAHKKLNCLALTSFLETGQPWILSHLQSLMTVWTDVITEIVVDVSLEEGKVDYQDSLVYNDLNAQRPEGPEAPADERRRVLDFEDPVHRIDVRVYIREKLAIAVEKCGGMEVFQREWVQNVDEDVVRAFGALGVV</sequence>
<evidence type="ECO:0000256" key="7">
    <source>
        <dbReference type="SAM" id="MobiDB-lite"/>
    </source>
</evidence>
<dbReference type="PROSITE" id="PS50166">
    <property type="entry name" value="IMPORTIN_B_NT"/>
    <property type="match status" value="1"/>
</dbReference>
<evidence type="ECO:0000256" key="3">
    <source>
        <dbReference type="ARBA" id="ARBA00022448"/>
    </source>
</evidence>
<dbReference type="InterPro" id="IPR058669">
    <property type="entry name" value="TPR_IPO7/11-like"/>
</dbReference>
<dbReference type="FunFam" id="1.25.10.10:FF:000362">
    <property type="entry name" value="Importin 11, putative"/>
    <property type="match status" value="1"/>
</dbReference>
<keyword evidence="4" id="KW-0819">tRNA processing</keyword>
<dbReference type="InterPro" id="IPR011989">
    <property type="entry name" value="ARM-like"/>
</dbReference>
<evidence type="ECO:0000313" key="10">
    <source>
        <dbReference type="Proteomes" id="UP000664534"/>
    </source>
</evidence>
<evidence type="ECO:0000259" key="8">
    <source>
        <dbReference type="PROSITE" id="PS50166"/>
    </source>
</evidence>
<dbReference type="GO" id="GO:0008033">
    <property type="term" value="P:tRNA processing"/>
    <property type="evidence" value="ECO:0007669"/>
    <property type="project" value="UniProtKB-KW"/>
</dbReference>
<comment type="caution">
    <text evidence="9">The sequence shown here is derived from an EMBL/GenBank/DDBJ whole genome shotgun (WGS) entry which is preliminary data.</text>
</comment>
<evidence type="ECO:0000256" key="2">
    <source>
        <dbReference type="ARBA" id="ARBA00007991"/>
    </source>
</evidence>
<dbReference type="PANTHER" id="PTHR10997:SF7">
    <property type="entry name" value="IMPORTIN-11"/>
    <property type="match status" value="1"/>
</dbReference>
<dbReference type="InterPro" id="IPR016024">
    <property type="entry name" value="ARM-type_fold"/>
</dbReference>
<dbReference type="EMBL" id="CAJPDT010000114">
    <property type="protein sequence ID" value="CAF9939041.1"/>
    <property type="molecule type" value="Genomic_DNA"/>
</dbReference>
<keyword evidence="5" id="KW-0539">Nucleus</keyword>
<dbReference type="Proteomes" id="UP000664534">
    <property type="component" value="Unassembled WGS sequence"/>
</dbReference>
<evidence type="ECO:0000313" key="9">
    <source>
        <dbReference type="EMBL" id="CAF9939041.1"/>
    </source>
</evidence>
<dbReference type="InterPro" id="IPR001494">
    <property type="entry name" value="Importin-beta_N"/>
</dbReference>
<comment type="subcellular location">
    <subcellularLocation>
        <location evidence="1">Nucleus</location>
    </subcellularLocation>
</comment>
<reference evidence="9" key="1">
    <citation type="submission" date="2021-03" db="EMBL/GenBank/DDBJ databases">
        <authorList>
            <person name="Tagirdzhanova G."/>
        </authorList>
    </citation>
    <scope>NUCLEOTIDE SEQUENCE</scope>
</reference>
<dbReference type="Gene3D" id="1.25.10.10">
    <property type="entry name" value="Leucine-rich Repeat Variant"/>
    <property type="match status" value="1"/>
</dbReference>
<dbReference type="GO" id="GO:0006606">
    <property type="term" value="P:protein import into nucleus"/>
    <property type="evidence" value="ECO:0007669"/>
    <property type="project" value="TreeGrafter"/>
</dbReference>
<keyword evidence="3" id="KW-0813">Transport</keyword>
<protein>
    <recommendedName>
        <fullName evidence="8">Importin N-terminal domain-containing protein</fullName>
    </recommendedName>
</protein>
<gene>
    <name evidence="9" type="ORF">IMSHALPRED_001183</name>
</gene>
<keyword evidence="10" id="KW-1185">Reference proteome</keyword>
<dbReference type="AlphaFoldDB" id="A0A8H3J1N2"/>
<evidence type="ECO:0000256" key="6">
    <source>
        <dbReference type="ARBA" id="ARBA00025147"/>
    </source>
</evidence>